<keyword evidence="4" id="KW-0677">Repeat</keyword>
<dbReference type="GO" id="GO:0048306">
    <property type="term" value="F:calcium-dependent protein binding"/>
    <property type="evidence" value="ECO:0007669"/>
    <property type="project" value="UniProtKB-ARBA"/>
</dbReference>
<reference evidence="8 9" key="1">
    <citation type="journal article" date="2016" name="Nat. Commun.">
        <title>Extremotolerant tardigrade genome and improved radiotolerance of human cultured cells by tardigrade-unique protein.</title>
        <authorList>
            <person name="Hashimoto T."/>
            <person name="Horikawa D.D."/>
            <person name="Saito Y."/>
            <person name="Kuwahara H."/>
            <person name="Kozuka-Hata H."/>
            <person name="Shin-I T."/>
            <person name="Minakuchi Y."/>
            <person name="Ohishi K."/>
            <person name="Motoyama A."/>
            <person name="Aizu T."/>
            <person name="Enomoto A."/>
            <person name="Kondo K."/>
            <person name="Tanaka S."/>
            <person name="Hara Y."/>
            <person name="Koshikawa S."/>
            <person name="Sagara H."/>
            <person name="Miura T."/>
            <person name="Yokobori S."/>
            <person name="Miyagawa K."/>
            <person name="Suzuki Y."/>
            <person name="Kubo T."/>
            <person name="Oyama M."/>
            <person name="Kohara Y."/>
            <person name="Fujiyama A."/>
            <person name="Arakawa K."/>
            <person name="Katayama T."/>
            <person name="Toyoda A."/>
            <person name="Kunieda T."/>
        </authorList>
    </citation>
    <scope>NUCLEOTIDE SEQUENCE [LARGE SCALE GENOMIC DNA]</scope>
    <source>
        <strain evidence="8 9">YOKOZUNA-1</strain>
    </source>
</reference>
<dbReference type="GO" id="GO:0005509">
    <property type="term" value="F:calcium ion binding"/>
    <property type="evidence" value="ECO:0007669"/>
    <property type="project" value="InterPro"/>
</dbReference>
<dbReference type="OrthoDB" id="186625at2759"/>
<gene>
    <name evidence="8" type="primary">RvY_01455</name>
    <name evidence="8" type="synonym">RvY_01455.1</name>
    <name evidence="8" type="ORF">RvY_01455-1</name>
</gene>
<evidence type="ECO:0000259" key="7">
    <source>
        <dbReference type="PROSITE" id="PS50222"/>
    </source>
</evidence>
<dbReference type="Pfam" id="PF13202">
    <property type="entry name" value="EF-hand_5"/>
    <property type="match status" value="1"/>
</dbReference>
<evidence type="ECO:0000256" key="6">
    <source>
        <dbReference type="SAM" id="MobiDB-lite"/>
    </source>
</evidence>
<dbReference type="Gene3D" id="1.10.238.10">
    <property type="entry name" value="EF-hand"/>
    <property type="match status" value="1"/>
</dbReference>
<feature type="domain" description="EF-hand" evidence="7">
    <location>
        <begin position="423"/>
        <end position="458"/>
    </location>
</feature>
<dbReference type="PANTHER" id="PTHR46212:SF3">
    <property type="entry name" value="GH27120P"/>
    <property type="match status" value="1"/>
</dbReference>
<evidence type="ECO:0000313" key="9">
    <source>
        <dbReference type="Proteomes" id="UP000186922"/>
    </source>
</evidence>
<keyword evidence="2" id="KW-0963">Cytoplasm</keyword>
<dbReference type="PANTHER" id="PTHR46212">
    <property type="entry name" value="PEFLIN"/>
    <property type="match status" value="1"/>
</dbReference>
<dbReference type="AlphaFoldDB" id="A0A1D1URM6"/>
<dbReference type="InterPro" id="IPR011992">
    <property type="entry name" value="EF-hand-dom_pair"/>
</dbReference>
<feature type="domain" description="EF-hand" evidence="7">
    <location>
        <begin position="356"/>
        <end position="391"/>
    </location>
</feature>
<dbReference type="SUPFAM" id="SSF47473">
    <property type="entry name" value="EF-hand"/>
    <property type="match status" value="1"/>
</dbReference>
<evidence type="ECO:0000256" key="3">
    <source>
        <dbReference type="ARBA" id="ARBA00022723"/>
    </source>
</evidence>
<protein>
    <recommendedName>
        <fullName evidence="7">EF-hand domain-containing protein</fullName>
    </recommendedName>
</protein>
<keyword evidence="9" id="KW-1185">Reference proteome</keyword>
<dbReference type="Proteomes" id="UP000186922">
    <property type="component" value="Unassembled WGS sequence"/>
</dbReference>
<dbReference type="GO" id="GO:0005737">
    <property type="term" value="C:cytoplasm"/>
    <property type="evidence" value="ECO:0007669"/>
    <property type="project" value="UniProtKB-SubCell"/>
</dbReference>
<feature type="compositionally biased region" description="Low complexity" evidence="6">
    <location>
        <begin position="285"/>
        <end position="337"/>
    </location>
</feature>
<evidence type="ECO:0000313" key="8">
    <source>
        <dbReference type="EMBL" id="GAU88828.1"/>
    </source>
</evidence>
<evidence type="ECO:0000256" key="1">
    <source>
        <dbReference type="ARBA" id="ARBA00004496"/>
    </source>
</evidence>
<dbReference type="InterPro" id="IPR002048">
    <property type="entry name" value="EF_hand_dom"/>
</dbReference>
<dbReference type="STRING" id="947166.A0A1D1URM6"/>
<feature type="non-terminal residue" evidence="8">
    <location>
        <position position="1"/>
    </location>
</feature>
<evidence type="ECO:0000256" key="2">
    <source>
        <dbReference type="ARBA" id="ARBA00022490"/>
    </source>
</evidence>
<proteinExistence type="predicted"/>
<dbReference type="InterPro" id="IPR051426">
    <property type="entry name" value="Peflin/Sorcin_CaBP"/>
</dbReference>
<sequence length="520" mass="58578">DFRLTKHLHPSFVTAICGLPLEYHYDEYVNVIKEFGTHVVVRVRQAVVSSNRTLVNSTMLLQTANDLGVDIAHAEKNGVAGFDRTAISTRLLQKAAEKYGFRESSSPEYVLPVVVDLYELPYFVTSERLATSESEAGECFSILRSADAPESTTDKKVEQLRGNLQRALVEYVRLSRQRTIPKNETDGFVPWPNQGSKKQAKHICGDDFRSHSGKAYLLLQNASNVDVLCSNLVKALANYAEELLPPRTTTTPDSAATPTVLTTPTTTTTAAATTIDLVPTINTRTTISTTTPPRTTTSTTTPPRTTTSTTTPPRTTTSTTTPPRTTTTPTRTTTRTTVQDNYDGPSVASLNRQENEEEAELRMWFATVDEDSDGRITVQELQQALFNDNYTPFSVETIQMFLKMFDRNRNNRIEYPEFRELKKYIRKWRAVFDHFDKDHSGTINYTEISEAFVGMGYNLSTDFCKKLCARFGKKGSSSAQMNLDTFIYACASIQAMNRDYMRDGIRHRKTFEETLLKWLK</sequence>
<comment type="subcellular location">
    <subcellularLocation>
        <location evidence="1">Cytoplasm</location>
    </subcellularLocation>
</comment>
<dbReference type="EMBL" id="BDGG01000001">
    <property type="protein sequence ID" value="GAU88828.1"/>
    <property type="molecule type" value="Genomic_DNA"/>
</dbReference>
<keyword evidence="3" id="KW-0479">Metal-binding</keyword>
<dbReference type="Pfam" id="PF13499">
    <property type="entry name" value="EF-hand_7"/>
    <property type="match status" value="1"/>
</dbReference>
<evidence type="ECO:0000256" key="4">
    <source>
        <dbReference type="ARBA" id="ARBA00022737"/>
    </source>
</evidence>
<comment type="caution">
    <text evidence="8">The sequence shown here is derived from an EMBL/GenBank/DDBJ whole genome shotgun (WGS) entry which is preliminary data.</text>
</comment>
<organism evidence="8 9">
    <name type="scientific">Ramazzottius varieornatus</name>
    <name type="common">Water bear</name>
    <name type="synonym">Tardigrade</name>
    <dbReference type="NCBI Taxonomy" id="947166"/>
    <lineage>
        <taxon>Eukaryota</taxon>
        <taxon>Metazoa</taxon>
        <taxon>Ecdysozoa</taxon>
        <taxon>Tardigrada</taxon>
        <taxon>Eutardigrada</taxon>
        <taxon>Parachela</taxon>
        <taxon>Hypsibioidea</taxon>
        <taxon>Ramazzottiidae</taxon>
        <taxon>Ramazzottius</taxon>
    </lineage>
</organism>
<dbReference type="InterPro" id="IPR018247">
    <property type="entry name" value="EF_Hand_1_Ca_BS"/>
</dbReference>
<accession>A0A1D1URM6</accession>
<name>A0A1D1URM6_RAMVA</name>
<feature type="region of interest" description="Disordered" evidence="6">
    <location>
        <begin position="285"/>
        <end position="355"/>
    </location>
</feature>
<dbReference type="SMART" id="SM00054">
    <property type="entry name" value="EFh"/>
    <property type="match status" value="3"/>
</dbReference>
<keyword evidence="5" id="KW-0106">Calcium</keyword>
<evidence type="ECO:0000256" key="5">
    <source>
        <dbReference type="ARBA" id="ARBA00022837"/>
    </source>
</evidence>
<dbReference type="PROSITE" id="PS00018">
    <property type="entry name" value="EF_HAND_1"/>
    <property type="match status" value="2"/>
</dbReference>
<dbReference type="PROSITE" id="PS50222">
    <property type="entry name" value="EF_HAND_2"/>
    <property type="match status" value="2"/>
</dbReference>